<evidence type="ECO:0000313" key="6">
    <source>
        <dbReference type="EMBL" id="HIU29423.1"/>
    </source>
</evidence>
<dbReference type="GO" id="GO:0003700">
    <property type="term" value="F:DNA-binding transcription factor activity"/>
    <property type="evidence" value="ECO:0007669"/>
    <property type="project" value="InterPro"/>
</dbReference>
<dbReference type="InterPro" id="IPR000847">
    <property type="entry name" value="LysR_HTH_N"/>
</dbReference>
<evidence type="ECO:0000256" key="1">
    <source>
        <dbReference type="ARBA" id="ARBA00009437"/>
    </source>
</evidence>
<proteinExistence type="inferred from homology"/>
<dbReference type="Proteomes" id="UP000824089">
    <property type="component" value="Unassembled WGS sequence"/>
</dbReference>
<dbReference type="PANTHER" id="PTHR30346:SF0">
    <property type="entry name" value="HCA OPERON TRANSCRIPTIONAL ACTIVATOR HCAR"/>
    <property type="match status" value="1"/>
</dbReference>
<dbReference type="GO" id="GO:0032993">
    <property type="term" value="C:protein-DNA complex"/>
    <property type="evidence" value="ECO:0007669"/>
    <property type="project" value="TreeGrafter"/>
</dbReference>
<evidence type="ECO:0000256" key="4">
    <source>
        <dbReference type="ARBA" id="ARBA00023163"/>
    </source>
</evidence>
<dbReference type="FunFam" id="1.10.10.10:FF:000001">
    <property type="entry name" value="LysR family transcriptional regulator"/>
    <property type="match status" value="1"/>
</dbReference>
<dbReference type="PRINTS" id="PR00039">
    <property type="entry name" value="HTHLYSR"/>
</dbReference>
<dbReference type="PROSITE" id="PS50931">
    <property type="entry name" value="HTH_LYSR"/>
    <property type="match status" value="1"/>
</dbReference>
<reference evidence="6" key="1">
    <citation type="submission" date="2020-10" db="EMBL/GenBank/DDBJ databases">
        <authorList>
            <person name="Gilroy R."/>
        </authorList>
    </citation>
    <scope>NUCLEOTIDE SEQUENCE</scope>
    <source>
        <strain evidence="6">CHK195-4489</strain>
    </source>
</reference>
<dbReference type="InterPro" id="IPR036388">
    <property type="entry name" value="WH-like_DNA-bd_sf"/>
</dbReference>
<name>A0A9D1LAN5_9CLOT</name>
<evidence type="ECO:0000259" key="5">
    <source>
        <dbReference type="PROSITE" id="PS50931"/>
    </source>
</evidence>
<dbReference type="SUPFAM" id="SSF53850">
    <property type="entry name" value="Periplasmic binding protein-like II"/>
    <property type="match status" value="1"/>
</dbReference>
<dbReference type="SUPFAM" id="SSF46785">
    <property type="entry name" value="Winged helix' DNA-binding domain"/>
    <property type="match status" value="1"/>
</dbReference>
<dbReference type="InterPro" id="IPR005119">
    <property type="entry name" value="LysR_subst-bd"/>
</dbReference>
<organism evidence="6 7">
    <name type="scientific">Candidatus Egerieisoma faecipullorum</name>
    <dbReference type="NCBI Taxonomy" id="2840963"/>
    <lineage>
        <taxon>Bacteria</taxon>
        <taxon>Bacillati</taxon>
        <taxon>Bacillota</taxon>
        <taxon>Clostridia</taxon>
        <taxon>Eubacteriales</taxon>
        <taxon>Clostridiaceae</taxon>
        <taxon>Clostridiaceae incertae sedis</taxon>
        <taxon>Candidatus Egerieisoma</taxon>
    </lineage>
</organism>
<dbReference type="PANTHER" id="PTHR30346">
    <property type="entry name" value="TRANSCRIPTIONAL DUAL REGULATOR HCAR-RELATED"/>
    <property type="match status" value="1"/>
</dbReference>
<evidence type="ECO:0000256" key="2">
    <source>
        <dbReference type="ARBA" id="ARBA00023015"/>
    </source>
</evidence>
<keyword evidence="3" id="KW-0238">DNA-binding</keyword>
<dbReference type="Pfam" id="PF03466">
    <property type="entry name" value="LysR_substrate"/>
    <property type="match status" value="1"/>
</dbReference>
<dbReference type="AlphaFoldDB" id="A0A9D1LAN5"/>
<comment type="similarity">
    <text evidence="1">Belongs to the LysR transcriptional regulatory family.</text>
</comment>
<sequence length="292" mass="33165">MEFRVLKYFLTVAREENMTKAAEILYITQPTLSRQIAELEEEVGTPLFVRSNRNVTLTDAGVLLRRRVEELLALERKIKDEFMAKENIGGTVSIGMAEAASANTAADIIEVFREKYPNVKFELYTAMADLVLERIDKGILDVGFLLEPVNVDKYDFIRLPYTERLGVLMRSDDKLASKEELVSEDLLGLPLIVPMRRELQQNSRNAIGSVYDQFNIIATFNVVNNAILLAERRVGYVLLVEGATQYHHNPELCFRPLKTASALHCVAVWKKYQPSNHAVSLFLDALAMLFEH</sequence>
<accession>A0A9D1LAN5</accession>
<dbReference type="EMBL" id="DVMM01000077">
    <property type="protein sequence ID" value="HIU29423.1"/>
    <property type="molecule type" value="Genomic_DNA"/>
</dbReference>
<reference evidence="6" key="2">
    <citation type="journal article" date="2021" name="PeerJ">
        <title>Extensive microbial diversity within the chicken gut microbiome revealed by metagenomics and culture.</title>
        <authorList>
            <person name="Gilroy R."/>
            <person name="Ravi A."/>
            <person name="Getino M."/>
            <person name="Pursley I."/>
            <person name="Horton D.L."/>
            <person name="Alikhan N.F."/>
            <person name="Baker D."/>
            <person name="Gharbi K."/>
            <person name="Hall N."/>
            <person name="Watson M."/>
            <person name="Adriaenssens E.M."/>
            <person name="Foster-Nyarko E."/>
            <person name="Jarju S."/>
            <person name="Secka A."/>
            <person name="Antonio M."/>
            <person name="Oren A."/>
            <person name="Chaudhuri R.R."/>
            <person name="La Ragione R."/>
            <person name="Hildebrand F."/>
            <person name="Pallen M.J."/>
        </authorList>
    </citation>
    <scope>NUCLEOTIDE SEQUENCE</scope>
    <source>
        <strain evidence="6">CHK195-4489</strain>
    </source>
</reference>
<dbReference type="InterPro" id="IPR036390">
    <property type="entry name" value="WH_DNA-bd_sf"/>
</dbReference>
<keyword evidence="2" id="KW-0805">Transcription regulation</keyword>
<comment type="caution">
    <text evidence="6">The sequence shown here is derived from an EMBL/GenBank/DDBJ whole genome shotgun (WGS) entry which is preliminary data.</text>
</comment>
<evidence type="ECO:0000256" key="3">
    <source>
        <dbReference type="ARBA" id="ARBA00023125"/>
    </source>
</evidence>
<gene>
    <name evidence="6" type="ORF">IAD50_03900</name>
</gene>
<feature type="domain" description="HTH lysR-type" evidence="5">
    <location>
        <begin position="1"/>
        <end position="58"/>
    </location>
</feature>
<dbReference type="GO" id="GO:0003677">
    <property type="term" value="F:DNA binding"/>
    <property type="evidence" value="ECO:0007669"/>
    <property type="project" value="UniProtKB-KW"/>
</dbReference>
<dbReference type="Gene3D" id="3.40.190.290">
    <property type="match status" value="1"/>
</dbReference>
<protein>
    <submittedName>
        <fullName evidence="6">LysR family transcriptional regulator</fullName>
    </submittedName>
</protein>
<dbReference type="Pfam" id="PF00126">
    <property type="entry name" value="HTH_1"/>
    <property type="match status" value="1"/>
</dbReference>
<evidence type="ECO:0000313" key="7">
    <source>
        <dbReference type="Proteomes" id="UP000824089"/>
    </source>
</evidence>
<dbReference type="Gene3D" id="1.10.10.10">
    <property type="entry name" value="Winged helix-like DNA-binding domain superfamily/Winged helix DNA-binding domain"/>
    <property type="match status" value="1"/>
</dbReference>
<dbReference type="CDD" id="cd05466">
    <property type="entry name" value="PBP2_LTTR_substrate"/>
    <property type="match status" value="1"/>
</dbReference>
<keyword evidence="4" id="KW-0804">Transcription</keyword>